<dbReference type="InterPro" id="IPR055334">
    <property type="entry name" value="PEX8-like"/>
</dbReference>
<keyword evidence="2" id="KW-1185">Reference proteome</keyword>
<protein>
    <submittedName>
        <fullName evidence="1">Uncharacterized protein</fullName>
    </submittedName>
</protein>
<gene>
    <name evidence="1" type="ORF">MIND_00869300</name>
</gene>
<dbReference type="OrthoDB" id="2357318at2759"/>
<dbReference type="Proteomes" id="UP000636479">
    <property type="component" value="Unassembled WGS sequence"/>
</dbReference>
<sequence length="626" mass="68116">MSTPGYAHLLAHLHQRKDKKTLPLSTIQAATAHHLATLSPLPTPLAAIILSSPLFTAQPLTNEKLQTLFTAFRHATHIRFRDAQKIDEKRSFVDATFARALRTRIALWSNAVLKGIKGGQPLLRLACCGGLLAGLEDLKAAEKIEVDRSQIEDEVVISVAEVMDSSTSSWEAEFQSAGDIDPISLALIFASHSLVLVARKRLKALPLAVLLDLLTFTIASAFASGTFVNASTLRKINGSPLMQSIAPLAKLTALVTSVLCESLSNESVVSSLATLQVFLAMSKTIETDWQHTSLVGDDLTLVWNNLKTFLFAHIMIAEATLSALVYIPEPPSSIPLTVLHTLHHLSFVVSQFGGLSTAAQPGFAELRKTFYLALDLIAAGTASDTFVKELVGHTSGDLAKTAYELTCIEQLVPVLTDDCIRSDAIPLALPFLSVSTHRESYESAHSLILAVFAAHADHAQTQPSDGDGQGFVVRMIPFYAQCLLENSVDGRLSTAQLRLAYSSLVRCATAKDDTIALYCIEVLDRMIQELSGTSVDSYASDRVHRLHLTLISIVPAVPLKLLPRILERVGQILLKAGGDEIRKKELHDATFVEISERIGDVQKPVAMKWWYGLGLDQRRDSQIAAL</sequence>
<dbReference type="AlphaFoldDB" id="A0A8H6W158"/>
<proteinExistence type="predicted"/>
<organism evidence="1 2">
    <name type="scientific">Mycena indigotica</name>
    <dbReference type="NCBI Taxonomy" id="2126181"/>
    <lineage>
        <taxon>Eukaryota</taxon>
        <taxon>Fungi</taxon>
        <taxon>Dikarya</taxon>
        <taxon>Basidiomycota</taxon>
        <taxon>Agaricomycotina</taxon>
        <taxon>Agaricomycetes</taxon>
        <taxon>Agaricomycetidae</taxon>
        <taxon>Agaricales</taxon>
        <taxon>Marasmiineae</taxon>
        <taxon>Mycenaceae</taxon>
        <taxon>Mycena</taxon>
    </lineage>
</organism>
<name>A0A8H6W158_9AGAR</name>
<dbReference type="EMBL" id="JACAZF010000007">
    <property type="protein sequence ID" value="KAF7299206.1"/>
    <property type="molecule type" value="Genomic_DNA"/>
</dbReference>
<dbReference type="PANTHER" id="PTHR39214:SF1">
    <property type="entry name" value="MICROBODY (PEROXISOME) BIOGENESIS PROTEIN PEROXIN 8 (EUROFUNG)"/>
    <property type="match status" value="1"/>
</dbReference>
<accession>A0A8H6W158</accession>
<dbReference type="Pfam" id="PF26001">
    <property type="entry name" value="Pex8"/>
    <property type="match status" value="1"/>
</dbReference>
<reference evidence="1" key="1">
    <citation type="submission" date="2020-05" db="EMBL/GenBank/DDBJ databases">
        <title>Mycena genomes resolve the evolution of fungal bioluminescence.</title>
        <authorList>
            <person name="Tsai I.J."/>
        </authorList>
    </citation>
    <scope>NUCLEOTIDE SEQUENCE</scope>
    <source>
        <strain evidence="1">171206Taipei</strain>
    </source>
</reference>
<evidence type="ECO:0000313" key="1">
    <source>
        <dbReference type="EMBL" id="KAF7299206.1"/>
    </source>
</evidence>
<dbReference type="PANTHER" id="PTHR39214">
    <property type="entry name" value="MICROBODY (PEROXISOME) BIOGENESIS PROTEIN PEROXIN 8 (EUROFUNG)"/>
    <property type="match status" value="1"/>
</dbReference>
<dbReference type="GeneID" id="59347868"/>
<dbReference type="RefSeq" id="XP_037218594.1">
    <property type="nucleotide sequence ID" value="XM_037365352.1"/>
</dbReference>
<evidence type="ECO:0000313" key="2">
    <source>
        <dbReference type="Proteomes" id="UP000636479"/>
    </source>
</evidence>
<comment type="caution">
    <text evidence="1">The sequence shown here is derived from an EMBL/GenBank/DDBJ whole genome shotgun (WGS) entry which is preliminary data.</text>
</comment>